<name>A0AAN8YQT0_SOLBU</name>
<organism evidence="1 2">
    <name type="scientific">Solanum bulbocastanum</name>
    <name type="common">Wild potato</name>
    <dbReference type="NCBI Taxonomy" id="147425"/>
    <lineage>
        <taxon>Eukaryota</taxon>
        <taxon>Viridiplantae</taxon>
        <taxon>Streptophyta</taxon>
        <taxon>Embryophyta</taxon>
        <taxon>Tracheophyta</taxon>
        <taxon>Spermatophyta</taxon>
        <taxon>Magnoliopsida</taxon>
        <taxon>eudicotyledons</taxon>
        <taxon>Gunneridae</taxon>
        <taxon>Pentapetalae</taxon>
        <taxon>asterids</taxon>
        <taxon>lamiids</taxon>
        <taxon>Solanales</taxon>
        <taxon>Solanaceae</taxon>
        <taxon>Solanoideae</taxon>
        <taxon>Solaneae</taxon>
        <taxon>Solanum</taxon>
    </lineage>
</organism>
<keyword evidence="2" id="KW-1185">Reference proteome</keyword>
<accession>A0AAN8YQT0</accession>
<proteinExistence type="predicted"/>
<evidence type="ECO:0000313" key="1">
    <source>
        <dbReference type="EMBL" id="KAK6804570.1"/>
    </source>
</evidence>
<sequence>MSRISPEMEHWTKLNHIQHSVHFDISASLFLTISVASWVGFRRYFGVNKDDSSAICKALVAQMFMSTLGSFDYEKAFLELSLDYYEKAFMEKARGYSLYYPSLFSNFSFPPI</sequence>
<dbReference type="Proteomes" id="UP001371456">
    <property type="component" value="Unassembled WGS sequence"/>
</dbReference>
<evidence type="ECO:0000313" key="2">
    <source>
        <dbReference type="Proteomes" id="UP001371456"/>
    </source>
</evidence>
<reference evidence="1 2" key="1">
    <citation type="submission" date="2024-02" db="EMBL/GenBank/DDBJ databases">
        <title>de novo genome assembly of Solanum bulbocastanum strain 11H21.</title>
        <authorList>
            <person name="Hosaka A.J."/>
        </authorList>
    </citation>
    <scope>NUCLEOTIDE SEQUENCE [LARGE SCALE GENOMIC DNA]</scope>
    <source>
        <tissue evidence="1">Young leaves</tissue>
    </source>
</reference>
<dbReference type="AlphaFoldDB" id="A0AAN8YQT0"/>
<gene>
    <name evidence="1" type="ORF">RDI58_002354</name>
</gene>
<dbReference type="EMBL" id="JBANQN010000001">
    <property type="protein sequence ID" value="KAK6804570.1"/>
    <property type="molecule type" value="Genomic_DNA"/>
</dbReference>
<protein>
    <submittedName>
        <fullName evidence="1">Uncharacterized protein</fullName>
    </submittedName>
</protein>
<comment type="caution">
    <text evidence="1">The sequence shown here is derived from an EMBL/GenBank/DDBJ whole genome shotgun (WGS) entry which is preliminary data.</text>
</comment>